<reference evidence="3" key="1">
    <citation type="submission" date="2016-10" db="EMBL/GenBank/DDBJ databases">
        <authorList>
            <person name="Varghese N."/>
            <person name="Submissions S."/>
        </authorList>
    </citation>
    <scope>NUCLEOTIDE SEQUENCE [LARGE SCALE GENOMIC DNA]</scope>
    <source>
        <strain evidence="3">DSM 3384</strain>
    </source>
</reference>
<dbReference type="AlphaFoldDB" id="A0A1H2I3Q3"/>
<keyword evidence="1" id="KW-0175">Coiled coil</keyword>
<sequence>MATLTELQEELAQLKATAKSVRDGGQGYGQGNRSLNRVDYGTLQKEIRDLERRIEMAKNNGRLPGFHPVFGGNRG</sequence>
<evidence type="ECO:0000313" key="2">
    <source>
        <dbReference type="EMBL" id="SDU38428.1"/>
    </source>
</evidence>
<protein>
    <submittedName>
        <fullName evidence="2">Uncharacterized protein</fullName>
    </submittedName>
</protein>
<proteinExistence type="predicted"/>
<organism evidence="2 3">
    <name type="scientific">Desulfobacula phenolica</name>
    <dbReference type="NCBI Taxonomy" id="90732"/>
    <lineage>
        <taxon>Bacteria</taxon>
        <taxon>Pseudomonadati</taxon>
        <taxon>Thermodesulfobacteriota</taxon>
        <taxon>Desulfobacteria</taxon>
        <taxon>Desulfobacterales</taxon>
        <taxon>Desulfobacteraceae</taxon>
        <taxon>Desulfobacula</taxon>
    </lineage>
</organism>
<evidence type="ECO:0000313" key="3">
    <source>
        <dbReference type="Proteomes" id="UP000199608"/>
    </source>
</evidence>
<accession>A0A1H2I3Q3</accession>
<name>A0A1H2I3Q3_9BACT</name>
<dbReference type="Proteomes" id="UP000199608">
    <property type="component" value="Unassembled WGS sequence"/>
</dbReference>
<gene>
    <name evidence="2" type="ORF">SAMN04487931_107201</name>
</gene>
<dbReference type="RefSeq" id="WP_092235045.1">
    <property type="nucleotide sequence ID" value="NZ_FNLL01000007.1"/>
</dbReference>
<dbReference type="EMBL" id="FNLL01000007">
    <property type="protein sequence ID" value="SDU38428.1"/>
    <property type="molecule type" value="Genomic_DNA"/>
</dbReference>
<feature type="coiled-coil region" evidence="1">
    <location>
        <begin position="4"/>
        <end position="60"/>
    </location>
</feature>
<evidence type="ECO:0000256" key="1">
    <source>
        <dbReference type="SAM" id="Coils"/>
    </source>
</evidence>
<keyword evidence="3" id="KW-1185">Reference proteome</keyword>